<evidence type="ECO:0000313" key="1">
    <source>
        <dbReference type="EMBL" id="RJT83299.1"/>
    </source>
</evidence>
<dbReference type="EMBL" id="QZVT01000001">
    <property type="protein sequence ID" value="RJT83299.1"/>
    <property type="molecule type" value="Genomic_DNA"/>
</dbReference>
<evidence type="ECO:0000313" key="2">
    <source>
        <dbReference type="Proteomes" id="UP000272560"/>
    </source>
</evidence>
<accession>A0A3A5MCJ1</accession>
<dbReference type="AlphaFoldDB" id="A0A3A5MCJ1"/>
<proteinExistence type="predicted"/>
<evidence type="ECO:0008006" key="3">
    <source>
        <dbReference type="Google" id="ProtNLM"/>
    </source>
</evidence>
<comment type="caution">
    <text evidence="1">The sequence shown here is derived from an EMBL/GenBank/DDBJ whole genome shotgun (WGS) entry which is preliminary data.</text>
</comment>
<organism evidence="1 2">
    <name type="scientific">Arthrobacter cheniae</name>
    <dbReference type="NCBI Taxonomy" id="1258888"/>
    <lineage>
        <taxon>Bacteria</taxon>
        <taxon>Bacillati</taxon>
        <taxon>Actinomycetota</taxon>
        <taxon>Actinomycetes</taxon>
        <taxon>Micrococcales</taxon>
        <taxon>Micrococcaceae</taxon>
        <taxon>Arthrobacter</taxon>
    </lineage>
</organism>
<name>A0A3A5MCJ1_9MICC</name>
<reference evidence="1 2" key="1">
    <citation type="submission" date="2018-09" db="EMBL/GenBank/DDBJ databases">
        <title>Novel species of Arthrobacter.</title>
        <authorList>
            <person name="Liu Q."/>
            <person name="Xin Y.-H."/>
        </authorList>
    </citation>
    <scope>NUCLEOTIDE SEQUENCE [LARGE SCALE GENOMIC DNA]</scope>
    <source>
        <strain evidence="1 2">Hz2</strain>
    </source>
</reference>
<dbReference type="Proteomes" id="UP000272560">
    <property type="component" value="Unassembled WGS sequence"/>
</dbReference>
<protein>
    <recommendedName>
        <fullName evidence="3">DUF5655 domain-containing protein</fullName>
    </recommendedName>
</protein>
<keyword evidence="2" id="KW-1185">Reference proteome</keyword>
<sequence>MQSWQSMVEANAARLIRTTGRTPADWAAEARTAGVGTRDELSLWLKGQGITGYNLMSIDWEVFGLPEFFLRSADELYDGQYADRSTLRPISDRILLWASETPGVIIQMRKTYVSLQTSRRKFAQLSPSTKTAVDLYFRLEIPGLPGLEPVRAAQDPFAWRVRLRRADDVDDAVLRSLSTALADSLAIPSA</sequence>
<gene>
    <name evidence="1" type="ORF">D6T63_02315</name>
</gene>